<feature type="transmembrane region" description="Helical" evidence="1">
    <location>
        <begin position="49"/>
        <end position="69"/>
    </location>
</feature>
<name>A0A2M7Q9D3_9BACT</name>
<comment type="caution">
    <text evidence="2">The sequence shown here is derived from an EMBL/GenBank/DDBJ whole genome shotgun (WGS) entry which is preliminary data.</text>
</comment>
<feature type="transmembrane region" description="Helical" evidence="1">
    <location>
        <begin position="146"/>
        <end position="164"/>
    </location>
</feature>
<evidence type="ECO:0000313" key="2">
    <source>
        <dbReference type="EMBL" id="PIY62209.1"/>
    </source>
</evidence>
<feature type="transmembrane region" description="Helical" evidence="1">
    <location>
        <begin position="81"/>
        <end position="100"/>
    </location>
</feature>
<keyword evidence="1" id="KW-0472">Membrane</keyword>
<proteinExistence type="predicted"/>
<gene>
    <name evidence="2" type="ORF">COY93_03580</name>
</gene>
<dbReference type="Proteomes" id="UP000230973">
    <property type="component" value="Unassembled WGS sequence"/>
</dbReference>
<feature type="transmembrane region" description="Helical" evidence="1">
    <location>
        <begin position="223"/>
        <end position="243"/>
    </location>
</feature>
<dbReference type="EMBL" id="PFLC01000048">
    <property type="protein sequence ID" value="PIY62209.1"/>
    <property type="molecule type" value="Genomic_DNA"/>
</dbReference>
<feature type="transmembrane region" description="Helical" evidence="1">
    <location>
        <begin position="106"/>
        <end position="125"/>
    </location>
</feature>
<feature type="transmembrane region" description="Helical" evidence="1">
    <location>
        <begin position="255"/>
        <end position="275"/>
    </location>
</feature>
<accession>A0A2M7Q9D3</accession>
<keyword evidence="1" id="KW-0812">Transmembrane</keyword>
<dbReference type="AlphaFoldDB" id="A0A2M7Q9D3"/>
<reference evidence="3" key="1">
    <citation type="submission" date="2017-09" db="EMBL/GenBank/DDBJ databases">
        <title>Depth-based differentiation of microbial function through sediment-hosted aquifers and enrichment of novel symbionts in the deep terrestrial subsurface.</title>
        <authorList>
            <person name="Probst A.J."/>
            <person name="Ladd B."/>
            <person name="Jarett J.K."/>
            <person name="Geller-Mcgrath D.E."/>
            <person name="Sieber C.M.K."/>
            <person name="Emerson J.B."/>
            <person name="Anantharaman K."/>
            <person name="Thomas B.C."/>
            <person name="Malmstrom R."/>
            <person name="Stieglmeier M."/>
            <person name="Klingl A."/>
            <person name="Woyke T."/>
            <person name="Ryan C.M."/>
            <person name="Banfield J.F."/>
        </authorList>
    </citation>
    <scope>NUCLEOTIDE SEQUENCE [LARGE SCALE GENOMIC DNA]</scope>
</reference>
<feature type="transmembrane region" description="Helical" evidence="1">
    <location>
        <begin position="20"/>
        <end position="43"/>
    </location>
</feature>
<evidence type="ECO:0000256" key="1">
    <source>
        <dbReference type="SAM" id="Phobius"/>
    </source>
</evidence>
<keyword evidence="1" id="KW-1133">Transmembrane helix</keyword>
<evidence type="ECO:0000313" key="3">
    <source>
        <dbReference type="Proteomes" id="UP000230973"/>
    </source>
</evidence>
<organism evidence="2 3">
    <name type="scientific">Candidatus Uhrbacteria bacterium CG_4_10_14_0_8_um_filter_58_22</name>
    <dbReference type="NCBI Taxonomy" id="1975029"/>
    <lineage>
        <taxon>Bacteria</taxon>
        <taxon>Candidatus Uhriibacteriota</taxon>
    </lineage>
</organism>
<protein>
    <submittedName>
        <fullName evidence="2">Uncharacterized protein</fullName>
    </submittedName>
</protein>
<sequence length="276" mass="29676">MERLDLKSTAAAVGPLTKRWLFLGVLPFVVGTLFYVSSVVLILPKTWRSSVFILALLLCVALTASMILLSPVRLPSGVARWRAVLSPTVFVAGGFLFYSLLGSVPVRFVFVIVVMLTLLVFVMRLDSSDTLDPVHGVNRTVRLGRLMNLLGVFFATVFLFGIGWFVSLPVAVSAVVFGGLLSIVQYEALQQSGADRALTFRATVALTVLGVETYVGLSFLPTPFLVNATVLVIICFAVGRSAVRMLSGDIGTRGLKFGLAAAAVLVALVMATARWF</sequence>